<sequence>MATTPQQDSLQNDHVDHVQNGVSVHHSTHVFQGPPQNNEFIIDRFWTSYKQAAKDYDREFLERNSSDMDIILISSGLFSGVNTAFIIAMQRNPTIPLLWQLVQNTSFNTTISPLAASAANPPNTIWFQTLAYIALSLNLLAAFGAVLGKQWLSHYKLIALGEDRQEKLDGLEAWHFHDVLLSFLMLLQISFFLFGIALSAFVWDHQGATAIAIIVLMAFGLCFYIFIVFASLISPQCPFQTPTA</sequence>
<gene>
    <name evidence="3" type="ORF">F5147DRAFT_604083</name>
</gene>
<evidence type="ECO:0000313" key="4">
    <source>
        <dbReference type="Proteomes" id="UP000823399"/>
    </source>
</evidence>
<evidence type="ECO:0000313" key="3">
    <source>
        <dbReference type="EMBL" id="KAG2118085.1"/>
    </source>
</evidence>
<dbReference type="AlphaFoldDB" id="A0A9P7JZM4"/>
<keyword evidence="4" id="KW-1185">Reference proteome</keyword>
<evidence type="ECO:0000256" key="1">
    <source>
        <dbReference type="SAM" id="Phobius"/>
    </source>
</evidence>
<dbReference type="InterPro" id="IPR045338">
    <property type="entry name" value="DUF6535"/>
</dbReference>
<dbReference type="EMBL" id="JABBWM010000004">
    <property type="protein sequence ID" value="KAG2118085.1"/>
    <property type="molecule type" value="Genomic_DNA"/>
</dbReference>
<name>A0A9P7JZM4_9AGAM</name>
<feature type="transmembrane region" description="Helical" evidence="1">
    <location>
        <begin position="70"/>
        <end position="89"/>
    </location>
</feature>
<comment type="caution">
    <text evidence="3">The sequence shown here is derived from an EMBL/GenBank/DDBJ whole genome shotgun (WGS) entry which is preliminary data.</text>
</comment>
<dbReference type="Proteomes" id="UP000823399">
    <property type="component" value="Unassembled WGS sequence"/>
</dbReference>
<organism evidence="3 4">
    <name type="scientific">Suillus discolor</name>
    <dbReference type="NCBI Taxonomy" id="1912936"/>
    <lineage>
        <taxon>Eukaryota</taxon>
        <taxon>Fungi</taxon>
        <taxon>Dikarya</taxon>
        <taxon>Basidiomycota</taxon>
        <taxon>Agaricomycotina</taxon>
        <taxon>Agaricomycetes</taxon>
        <taxon>Agaricomycetidae</taxon>
        <taxon>Boletales</taxon>
        <taxon>Suillineae</taxon>
        <taxon>Suillaceae</taxon>
        <taxon>Suillus</taxon>
    </lineage>
</organism>
<dbReference type="OrthoDB" id="3219854at2759"/>
<reference evidence="3" key="1">
    <citation type="journal article" date="2020" name="New Phytol.">
        <title>Comparative genomics reveals dynamic genome evolution in host specialist ectomycorrhizal fungi.</title>
        <authorList>
            <person name="Lofgren L.A."/>
            <person name="Nguyen N.H."/>
            <person name="Vilgalys R."/>
            <person name="Ruytinx J."/>
            <person name="Liao H.L."/>
            <person name="Branco S."/>
            <person name="Kuo A."/>
            <person name="LaButti K."/>
            <person name="Lipzen A."/>
            <person name="Andreopoulos W."/>
            <person name="Pangilinan J."/>
            <person name="Riley R."/>
            <person name="Hundley H."/>
            <person name="Na H."/>
            <person name="Barry K."/>
            <person name="Grigoriev I.V."/>
            <person name="Stajich J.E."/>
            <person name="Kennedy P.G."/>
        </authorList>
    </citation>
    <scope>NUCLEOTIDE SEQUENCE</scope>
    <source>
        <strain evidence="3">FC423</strain>
    </source>
</reference>
<feature type="transmembrane region" description="Helical" evidence="1">
    <location>
        <begin position="179"/>
        <end position="203"/>
    </location>
</feature>
<protein>
    <recommendedName>
        <fullName evidence="2">DUF6535 domain-containing protein</fullName>
    </recommendedName>
</protein>
<accession>A0A9P7JZM4</accession>
<keyword evidence="1" id="KW-1133">Transmembrane helix</keyword>
<feature type="transmembrane region" description="Helical" evidence="1">
    <location>
        <begin position="209"/>
        <end position="233"/>
    </location>
</feature>
<feature type="transmembrane region" description="Helical" evidence="1">
    <location>
        <begin position="125"/>
        <end position="147"/>
    </location>
</feature>
<feature type="domain" description="DUF6535" evidence="2">
    <location>
        <begin position="46"/>
        <end position="203"/>
    </location>
</feature>
<dbReference type="GeneID" id="64694553"/>
<dbReference type="RefSeq" id="XP_041298602.1">
    <property type="nucleotide sequence ID" value="XM_041432294.1"/>
</dbReference>
<proteinExistence type="predicted"/>
<feature type="non-terminal residue" evidence="3">
    <location>
        <position position="244"/>
    </location>
</feature>
<dbReference type="Pfam" id="PF20153">
    <property type="entry name" value="DUF6535"/>
    <property type="match status" value="1"/>
</dbReference>
<keyword evidence="1" id="KW-0472">Membrane</keyword>
<evidence type="ECO:0000259" key="2">
    <source>
        <dbReference type="Pfam" id="PF20153"/>
    </source>
</evidence>
<keyword evidence="1" id="KW-0812">Transmembrane</keyword>